<reference evidence="2" key="1">
    <citation type="submission" date="2023-06" db="EMBL/GenBank/DDBJ databases">
        <authorList>
            <person name="Kurt Z."/>
        </authorList>
    </citation>
    <scope>NUCLEOTIDE SEQUENCE</scope>
</reference>
<dbReference type="EMBL" id="CAXDID020000015">
    <property type="protein sequence ID" value="CAL5983086.1"/>
    <property type="molecule type" value="Genomic_DNA"/>
</dbReference>
<name>A0AA86RE55_9EUKA</name>
<dbReference type="InterPro" id="IPR006047">
    <property type="entry name" value="GH13_cat_dom"/>
</dbReference>
<evidence type="ECO:0000313" key="2">
    <source>
        <dbReference type="EMBL" id="CAI9976709.1"/>
    </source>
</evidence>
<dbReference type="Gene3D" id="3.20.20.80">
    <property type="entry name" value="Glycosidases"/>
    <property type="match status" value="1"/>
</dbReference>
<dbReference type="PANTHER" id="PTHR47786">
    <property type="entry name" value="ALPHA-1,4-GLUCAN:MALTOSE-1-PHOSPHATE MALTOSYLTRANSFERASE"/>
    <property type="match status" value="1"/>
</dbReference>
<gene>
    <name evidence="2" type="ORF">HINF_LOCUS64354</name>
    <name evidence="3" type="ORF">HINF_LOCUS7454</name>
</gene>
<comment type="caution">
    <text evidence="2">The sequence shown here is derived from an EMBL/GenBank/DDBJ whole genome shotgun (WGS) entry which is preliminary data.</text>
</comment>
<dbReference type="InterPro" id="IPR017853">
    <property type="entry name" value="GH"/>
</dbReference>
<dbReference type="SUPFAM" id="SSF51445">
    <property type="entry name" value="(Trans)glycosidases"/>
    <property type="match status" value="1"/>
</dbReference>
<reference evidence="3 4" key="2">
    <citation type="submission" date="2024-07" db="EMBL/GenBank/DDBJ databases">
        <authorList>
            <person name="Akdeniz Z."/>
        </authorList>
    </citation>
    <scope>NUCLEOTIDE SEQUENCE [LARGE SCALE GENOMIC DNA]</scope>
</reference>
<dbReference type="AlphaFoldDB" id="A0AA86RE55"/>
<feature type="domain" description="Glycosyl hydrolase family 13 catalytic" evidence="1">
    <location>
        <begin position="68"/>
        <end position="395"/>
    </location>
</feature>
<organism evidence="2">
    <name type="scientific">Hexamita inflata</name>
    <dbReference type="NCBI Taxonomy" id="28002"/>
    <lineage>
        <taxon>Eukaryota</taxon>
        <taxon>Metamonada</taxon>
        <taxon>Diplomonadida</taxon>
        <taxon>Hexamitidae</taxon>
        <taxon>Hexamitinae</taxon>
        <taxon>Hexamita</taxon>
    </lineage>
</organism>
<evidence type="ECO:0000313" key="4">
    <source>
        <dbReference type="Proteomes" id="UP001642409"/>
    </source>
</evidence>
<dbReference type="PANTHER" id="PTHR47786:SF2">
    <property type="entry name" value="GLYCOSYL HYDROLASE FAMILY 13 CATALYTIC DOMAIN-CONTAINING PROTEIN"/>
    <property type="match status" value="1"/>
</dbReference>
<evidence type="ECO:0000313" key="3">
    <source>
        <dbReference type="EMBL" id="CAL5983086.1"/>
    </source>
</evidence>
<sequence>MLILINYHLSAVHRKNPNLLQVSARPWLHELGIQRLKDVPDKVLDDIVAQGIDAIYLLGVWEIGQYGYNFDKTDPALIQRYLKVLPDLNIEQDVTSTVFDVVRYSINEKEIGVEADLIQFRERLHQRGMMLWLDYVSNHAAVDSDLVASNPEYFVQSKTIDPAQQYTNGIYYAKDKYGNLWPEEVQLNHWHPEVLQSRIDDLMLVAKFADGTRADMAMLLINDEFEEIWGAIVKPQGFKRPADEFWTVAIREVKKVYPNFKLQAEVYWGRNDLLISMGFDYAYDKDKMLYDNLRDKNITSLKKYIRDRNEKLALVGSHFIENHDEKRAAEIFGSNKMANAAGLISYTLPGMRFHFQGQWLGRKNQLDANLRRSYDMEHDMDQNTINFYNILLPLLDDEIWHTGQYVFREVSGTSDCDKLMAWTWELDGQMALIIVNYTPNKASGKVKLTVNQNEIHLEEKLFGESYTVSKDELERNGFFTIVEPWEGHIYYFNK</sequence>
<accession>A0AA86RE55</accession>
<dbReference type="Proteomes" id="UP001642409">
    <property type="component" value="Unassembled WGS sequence"/>
</dbReference>
<proteinExistence type="predicted"/>
<dbReference type="EMBL" id="CATOUU010001174">
    <property type="protein sequence ID" value="CAI9976709.1"/>
    <property type="molecule type" value="Genomic_DNA"/>
</dbReference>
<dbReference type="SMART" id="SM00642">
    <property type="entry name" value="Aamy"/>
    <property type="match status" value="1"/>
</dbReference>
<evidence type="ECO:0000259" key="1">
    <source>
        <dbReference type="SMART" id="SM00642"/>
    </source>
</evidence>
<keyword evidence="4" id="KW-1185">Reference proteome</keyword>
<protein>
    <submittedName>
        <fullName evidence="2">Alpha amylase catalytic region</fullName>
    </submittedName>
    <submittedName>
        <fullName evidence="3">Alpha_amylase catalytic region</fullName>
    </submittedName>
</protein>
<dbReference type="GO" id="GO:0005975">
    <property type="term" value="P:carbohydrate metabolic process"/>
    <property type="evidence" value="ECO:0007669"/>
    <property type="project" value="InterPro"/>
</dbReference>